<evidence type="ECO:0000313" key="1">
    <source>
        <dbReference type="EMBL" id="OGG07174.1"/>
    </source>
</evidence>
<dbReference type="Proteomes" id="UP000178681">
    <property type="component" value="Unassembled WGS sequence"/>
</dbReference>
<name>A0A1F5Z4C9_9BACT</name>
<evidence type="ECO:0000313" key="2">
    <source>
        <dbReference type="Proteomes" id="UP000178681"/>
    </source>
</evidence>
<proteinExistence type="predicted"/>
<accession>A0A1F5Z4C9</accession>
<dbReference type="AlphaFoldDB" id="A0A1F5Z4C9"/>
<organism evidence="1 2">
    <name type="scientific">Candidatus Gottesmanbacteria bacterium RIFCSPHIGHO2_01_FULL_42_12</name>
    <dbReference type="NCBI Taxonomy" id="1798377"/>
    <lineage>
        <taxon>Bacteria</taxon>
        <taxon>Candidatus Gottesmaniibacteriota</taxon>
    </lineage>
</organism>
<comment type="caution">
    <text evidence="1">The sequence shown here is derived from an EMBL/GenBank/DDBJ whole genome shotgun (WGS) entry which is preliminary data.</text>
</comment>
<reference evidence="1 2" key="1">
    <citation type="journal article" date="2016" name="Nat. Commun.">
        <title>Thousands of microbial genomes shed light on interconnected biogeochemical processes in an aquifer system.</title>
        <authorList>
            <person name="Anantharaman K."/>
            <person name="Brown C.T."/>
            <person name="Hug L.A."/>
            <person name="Sharon I."/>
            <person name="Castelle C.J."/>
            <person name="Probst A.J."/>
            <person name="Thomas B.C."/>
            <person name="Singh A."/>
            <person name="Wilkins M.J."/>
            <person name="Karaoz U."/>
            <person name="Brodie E.L."/>
            <person name="Williams K.H."/>
            <person name="Hubbard S.S."/>
            <person name="Banfield J.F."/>
        </authorList>
    </citation>
    <scope>NUCLEOTIDE SEQUENCE [LARGE SCALE GENOMIC DNA]</scope>
</reference>
<protein>
    <submittedName>
        <fullName evidence="1">Uncharacterized protein</fullName>
    </submittedName>
</protein>
<dbReference type="STRING" id="1798377.A2872_04055"/>
<dbReference type="EMBL" id="MFJG01000013">
    <property type="protein sequence ID" value="OGG07174.1"/>
    <property type="molecule type" value="Genomic_DNA"/>
</dbReference>
<gene>
    <name evidence="1" type="ORF">A2872_04055</name>
</gene>
<sequence length="130" mass="15245">MSLIEFSLQTKTEKPFTRFKSYQFKTGVSHTIASAREAFLKRKVEKIAVKEDCDFLLVANRLSITEPIYLVEPLPGRELICTDPRRSKLTEIGLSRFTEYRNSVSLGRDYPPSITEFMTWTDEEFEKYYQ</sequence>